<dbReference type="Gene3D" id="1.20.1090.10">
    <property type="entry name" value="Dehydroquinate synthase-like - alpha domain"/>
    <property type="match status" value="1"/>
</dbReference>
<evidence type="ECO:0000313" key="11">
    <source>
        <dbReference type="Proteomes" id="UP000034076"/>
    </source>
</evidence>
<dbReference type="AlphaFoldDB" id="A0A0M2NEM0"/>
<proteinExistence type="predicted"/>
<dbReference type="SUPFAM" id="SSF56796">
    <property type="entry name" value="Dehydroquinate synthase-like"/>
    <property type="match status" value="1"/>
</dbReference>
<keyword evidence="9" id="KW-1208">Phospholipid metabolism</keyword>
<dbReference type="RefSeq" id="WP_046443767.1">
    <property type="nucleotide sequence ID" value="NZ_LAYJ01000103.1"/>
</dbReference>
<protein>
    <submittedName>
        <fullName evidence="10">Glycerol-1-phosphate dehydrogenase [NAD(P)]</fullName>
        <ecNumber evidence="10">1.1.1.261</ecNumber>
    </submittedName>
</protein>
<evidence type="ECO:0000256" key="4">
    <source>
        <dbReference type="ARBA" id="ARBA00022857"/>
    </source>
</evidence>
<keyword evidence="11" id="KW-1185">Reference proteome</keyword>
<dbReference type="GO" id="GO:0050492">
    <property type="term" value="F:glycerol-1-phosphate dehydrogenase [NAD(P)+] activity"/>
    <property type="evidence" value="ECO:0007669"/>
    <property type="project" value="UniProtKB-EC"/>
</dbReference>
<dbReference type="EMBL" id="LAYJ01000103">
    <property type="protein sequence ID" value="KKI50623.1"/>
    <property type="molecule type" value="Genomic_DNA"/>
</dbReference>
<dbReference type="GO" id="GO:0008654">
    <property type="term" value="P:phospholipid biosynthetic process"/>
    <property type="evidence" value="ECO:0007669"/>
    <property type="project" value="UniProtKB-KW"/>
</dbReference>
<keyword evidence="8" id="KW-0594">Phospholipid biosynthesis</keyword>
<keyword evidence="4" id="KW-0521">NADP</keyword>
<organism evidence="10 11">
    <name type="scientific">Christensenella hongkongensis</name>
    <dbReference type="NCBI Taxonomy" id="270498"/>
    <lineage>
        <taxon>Bacteria</taxon>
        <taxon>Bacillati</taxon>
        <taxon>Bacillota</taxon>
        <taxon>Clostridia</taxon>
        <taxon>Christensenellales</taxon>
        <taxon>Christensenellaceae</taxon>
        <taxon>Christensenella</taxon>
    </lineage>
</organism>
<evidence type="ECO:0000313" key="10">
    <source>
        <dbReference type="EMBL" id="KKI50623.1"/>
    </source>
</evidence>
<gene>
    <name evidence="10" type="ORF">CHK_1917</name>
</gene>
<dbReference type="Gene3D" id="3.40.50.1970">
    <property type="match status" value="1"/>
</dbReference>
<dbReference type="Proteomes" id="UP000034076">
    <property type="component" value="Unassembled WGS sequence"/>
</dbReference>
<evidence type="ECO:0000256" key="8">
    <source>
        <dbReference type="ARBA" id="ARBA00023209"/>
    </source>
</evidence>
<reference evidence="10 11" key="1">
    <citation type="submission" date="2015-04" db="EMBL/GenBank/DDBJ databases">
        <title>Draft genome sequence of bacteremic isolate Catabacter hongkongensis type strain HKU16T.</title>
        <authorList>
            <person name="Lau S.K."/>
            <person name="Teng J.L."/>
            <person name="Huang Y."/>
            <person name="Curreem S.O."/>
            <person name="Tsui S.K."/>
            <person name="Woo P.C."/>
        </authorList>
    </citation>
    <scope>NUCLEOTIDE SEQUENCE [LARGE SCALE GENOMIC DNA]</scope>
    <source>
        <strain evidence="10 11">HKU16</strain>
    </source>
</reference>
<dbReference type="OrthoDB" id="9763580at2"/>
<keyword evidence="1" id="KW-0963">Cytoplasm</keyword>
<dbReference type="PANTHER" id="PTHR43616:SF5">
    <property type="entry name" value="GLYCEROL DEHYDROGENASE 1"/>
    <property type="match status" value="1"/>
</dbReference>
<evidence type="ECO:0000256" key="5">
    <source>
        <dbReference type="ARBA" id="ARBA00023002"/>
    </source>
</evidence>
<evidence type="ECO:0000256" key="3">
    <source>
        <dbReference type="ARBA" id="ARBA00022723"/>
    </source>
</evidence>
<evidence type="ECO:0000256" key="7">
    <source>
        <dbReference type="ARBA" id="ARBA00023098"/>
    </source>
</evidence>
<dbReference type="PATRIC" id="fig|270498.16.peg.1605"/>
<keyword evidence="3" id="KW-0479">Metal-binding</keyword>
<keyword evidence="6" id="KW-0520">NAD</keyword>
<evidence type="ECO:0000256" key="6">
    <source>
        <dbReference type="ARBA" id="ARBA00023027"/>
    </source>
</evidence>
<keyword evidence="5 10" id="KW-0560">Oxidoreductase</keyword>
<keyword evidence="2" id="KW-0444">Lipid biosynthesis</keyword>
<dbReference type="InterPro" id="IPR032837">
    <property type="entry name" value="G1PDH"/>
</dbReference>
<dbReference type="Pfam" id="PF13685">
    <property type="entry name" value="Fe-ADH_2"/>
    <property type="match status" value="1"/>
</dbReference>
<sequence length="430" mass="47771">MFEEILDVKGCACGHNHTLKTRDYIVERNAMEKLPALLEKSFAGAKPLAVFDQNTYDAAYPKLKKALPDIDTLILTGEKIVPNEFQLDTVTQVLKTGGFDLLLAVGAGVITDVTRYVALKQDVPFISVPTAASVDGFVSDNAALTLNGAKVTLPAKAPDAVVADLEIIAAAPLKMTASGVGDMLSKYISVADWKIGHLITNEYYCPFVADLTLKAVNIIVDNIEAIRKGDIESIGTLMEGLLLSGITIQMVGITRPASSFEHHFSHYLEVTPIEGIDHDALHGEKVGIGTVNAAKYYPIFAERLGRIFRENLENQFSMERVKEYYSKYPQSVVEMVEKENTPTITGNLNVGLLRQNFDKVRQVASEVPSSEKIVSTLRTVNGYTDYHQIGMTDEQFKETMKICCYIRNRFTLLRLMCDYRLFDFDKELTF</sequence>
<dbReference type="PANTHER" id="PTHR43616">
    <property type="entry name" value="GLYCEROL DEHYDROGENASE"/>
    <property type="match status" value="1"/>
</dbReference>
<dbReference type="CDD" id="cd08175">
    <property type="entry name" value="G1PDH"/>
    <property type="match status" value="1"/>
</dbReference>
<accession>A0A0M2NEM0</accession>
<evidence type="ECO:0000256" key="2">
    <source>
        <dbReference type="ARBA" id="ARBA00022516"/>
    </source>
</evidence>
<evidence type="ECO:0000256" key="9">
    <source>
        <dbReference type="ARBA" id="ARBA00023264"/>
    </source>
</evidence>
<dbReference type="EC" id="1.1.1.261" evidence="10"/>
<comment type="caution">
    <text evidence="10">The sequence shown here is derived from an EMBL/GenBank/DDBJ whole genome shotgun (WGS) entry which is preliminary data.</text>
</comment>
<evidence type="ECO:0000256" key="1">
    <source>
        <dbReference type="ARBA" id="ARBA00022490"/>
    </source>
</evidence>
<dbReference type="InterPro" id="IPR016205">
    <property type="entry name" value="Glycerol_DH"/>
</dbReference>
<keyword evidence="7" id="KW-0443">Lipid metabolism</keyword>
<dbReference type="GO" id="GO:0046872">
    <property type="term" value="F:metal ion binding"/>
    <property type="evidence" value="ECO:0007669"/>
    <property type="project" value="UniProtKB-KW"/>
</dbReference>
<name>A0A0M2NEM0_9FIRM</name>
<dbReference type="STRING" id="270498.CHK_1917"/>